<evidence type="ECO:0000313" key="3">
    <source>
        <dbReference type="Proteomes" id="UP000193719"/>
    </source>
</evidence>
<feature type="region of interest" description="Disordered" evidence="1">
    <location>
        <begin position="709"/>
        <end position="762"/>
    </location>
</feature>
<gene>
    <name evidence="2" type="ORF">BCR36DRAFT_579144</name>
</gene>
<feature type="region of interest" description="Disordered" evidence="1">
    <location>
        <begin position="223"/>
        <end position="243"/>
    </location>
</feature>
<organism evidence="2 3">
    <name type="scientific">Piromyces finnis</name>
    <dbReference type="NCBI Taxonomy" id="1754191"/>
    <lineage>
        <taxon>Eukaryota</taxon>
        <taxon>Fungi</taxon>
        <taxon>Fungi incertae sedis</taxon>
        <taxon>Chytridiomycota</taxon>
        <taxon>Chytridiomycota incertae sedis</taxon>
        <taxon>Neocallimastigomycetes</taxon>
        <taxon>Neocallimastigales</taxon>
        <taxon>Neocallimastigaceae</taxon>
        <taxon>Piromyces</taxon>
    </lineage>
</organism>
<feature type="compositionally biased region" description="Basic and acidic residues" evidence="1">
    <location>
        <begin position="721"/>
        <end position="733"/>
    </location>
</feature>
<reference evidence="2 3" key="2">
    <citation type="submission" date="2016-08" db="EMBL/GenBank/DDBJ databases">
        <title>Pervasive Adenine N6-methylation of Active Genes in Fungi.</title>
        <authorList>
            <consortium name="DOE Joint Genome Institute"/>
            <person name="Mondo S.J."/>
            <person name="Dannebaum R.O."/>
            <person name="Kuo R.C."/>
            <person name="Labutti K."/>
            <person name="Haridas S."/>
            <person name="Kuo A."/>
            <person name="Salamov A."/>
            <person name="Ahrendt S.R."/>
            <person name="Lipzen A."/>
            <person name="Sullivan W."/>
            <person name="Andreopoulos W.B."/>
            <person name="Clum A."/>
            <person name="Lindquist E."/>
            <person name="Daum C."/>
            <person name="Ramamoorthy G.K."/>
            <person name="Gryganskyi A."/>
            <person name="Culley D."/>
            <person name="Magnuson J.K."/>
            <person name="James T.Y."/>
            <person name="O'Malley M.A."/>
            <person name="Stajich J.E."/>
            <person name="Spatafora J.W."/>
            <person name="Visel A."/>
            <person name="Grigoriev I.V."/>
        </authorList>
    </citation>
    <scope>NUCLEOTIDE SEQUENCE [LARGE SCALE GENOMIC DNA]</scope>
    <source>
        <strain evidence="3">finn</strain>
    </source>
</reference>
<name>A0A1Y1VPM8_9FUNG</name>
<dbReference type="OrthoDB" id="10519563at2759"/>
<sequence length="762" mass="85135">MNETKLINFDNINSKPVNSIQLSKQSSPFNRIINEELDIEEDNKSELLSYEESIDCIVSNTSGIIDNTSIANIPQQMLNTSLSHEKLELNSNREALKDYMMLSNSKRELSGNIIKTSDEDLKGKIVGKENMKNSNYDKLSTIDVMNNSAVIDTIDTNTISNEVMSLSSEEETETMLINKASSEISETTLNQSQLSIVVSSNNHDIKGFHLSTGALEITRSVSSIPASPVSPNSPASPSSIINTSNSNQVFVPRSYSALALIDDSNNGSPLRKSFSVFSNYSFSYVNSDDNDSESTLAKKKKSVRFSNIVDVIDSNQRDTMANLDNVYSDSKSEKDTMFIENSTVINIDDTAAEVEDEDMKTITSFSTMNKSVATKVEQFFSVILKYFILVFSNVFCIFKLKKDKEDRKKRTSGYKNQYSIIKDNNLTSIVTGVEPLGDDDALSQSSTIGDSNTQDTISPSSLNCLKELNATNIISSPNKNNENNTVIKPLNQVCVVKDNTDIEFCSINSNEDEYNDSREQLIIETEVIKCKHLKSIPFSSASSFNSVSTSNSISSTMTSVSYPLTINSLSKQKGKRVVRYWYGNNNSNNKKKSIYQKFRLSKTPNNKVCEKNGSDARMPMVSKTIEPSKIKRSSLVNYKPTNIDINNIPNINVTTTANTILNSTSNYRNDRKSNSNLRKEIIIRDLNSNDKVFYSLNLDDSRMNSGLNNTNIISSSLPNKENNDDRDKTDSLDKTMTIKTPLPSSRKFSHRRQNSVRLEISY</sequence>
<dbReference type="AlphaFoldDB" id="A0A1Y1VPM8"/>
<dbReference type="EMBL" id="MCFH01000001">
    <property type="protein sequence ID" value="ORX61083.1"/>
    <property type="molecule type" value="Genomic_DNA"/>
</dbReference>
<accession>A0A1Y1VPM8</accession>
<proteinExistence type="predicted"/>
<feature type="compositionally biased region" description="Polar residues" evidence="1">
    <location>
        <begin position="709"/>
        <end position="720"/>
    </location>
</feature>
<evidence type="ECO:0000256" key="1">
    <source>
        <dbReference type="SAM" id="MobiDB-lite"/>
    </source>
</evidence>
<dbReference type="Proteomes" id="UP000193719">
    <property type="component" value="Unassembled WGS sequence"/>
</dbReference>
<comment type="caution">
    <text evidence="2">The sequence shown here is derived from an EMBL/GenBank/DDBJ whole genome shotgun (WGS) entry which is preliminary data.</text>
</comment>
<keyword evidence="3" id="KW-1185">Reference proteome</keyword>
<protein>
    <submittedName>
        <fullName evidence="2">Uncharacterized protein</fullName>
    </submittedName>
</protein>
<evidence type="ECO:0000313" key="2">
    <source>
        <dbReference type="EMBL" id="ORX61083.1"/>
    </source>
</evidence>
<reference evidence="2 3" key="1">
    <citation type="submission" date="2016-08" db="EMBL/GenBank/DDBJ databases">
        <title>Genomes of anaerobic fungi encode conserved fungal cellulosomes for biomass hydrolysis.</title>
        <authorList>
            <consortium name="DOE Joint Genome Institute"/>
            <person name="Haitjema C.H."/>
            <person name="Gilmore S.P."/>
            <person name="Henske J.K."/>
            <person name="Solomon K.V."/>
            <person name="De Groot R."/>
            <person name="Kuo A."/>
            <person name="Mondo S.J."/>
            <person name="Salamov A.A."/>
            <person name="Labutti K."/>
            <person name="Zhao Z."/>
            <person name="Chiniquy J."/>
            <person name="Barry K."/>
            <person name="Brewer H.M."/>
            <person name="Purvine S.O."/>
            <person name="Wright A.T."/>
            <person name="Boxma B."/>
            <person name="Van Alen T."/>
            <person name="Hackstein J.H."/>
            <person name="Baker S.E."/>
            <person name="Grigoriev I.V."/>
            <person name="O'Malley M.A."/>
        </authorList>
    </citation>
    <scope>NUCLEOTIDE SEQUENCE [LARGE SCALE GENOMIC DNA]</scope>
    <source>
        <strain evidence="3">finn</strain>
    </source>
</reference>